<accession>A0A2H3BNK1</accession>
<proteinExistence type="predicted"/>
<evidence type="ECO:0000313" key="2">
    <source>
        <dbReference type="EMBL" id="PBK71240.1"/>
    </source>
</evidence>
<feature type="region of interest" description="Disordered" evidence="1">
    <location>
        <begin position="64"/>
        <end position="93"/>
    </location>
</feature>
<dbReference type="EMBL" id="KZ293424">
    <property type="protein sequence ID" value="PBK71240.1"/>
    <property type="molecule type" value="Genomic_DNA"/>
</dbReference>
<name>A0A2H3BNK1_9AGAR</name>
<evidence type="ECO:0000256" key="1">
    <source>
        <dbReference type="SAM" id="MobiDB-lite"/>
    </source>
</evidence>
<keyword evidence="3" id="KW-1185">Reference proteome</keyword>
<feature type="compositionally biased region" description="Polar residues" evidence="1">
    <location>
        <begin position="79"/>
        <end position="93"/>
    </location>
</feature>
<dbReference type="Proteomes" id="UP000218334">
    <property type="component" value="Unassembled WGS sequence"/>
</dbReference>
<gene>
    <name evidence="2" type="ORF">ARMSODRAFT_955020</name>
</gene>
<organism evidence="2 3">
    <name type="scientific">Armillaria solidipes</name>
    <dbReference type="NCBI Taxonomy" id="1076256"/>
    <lineage>
        <taxon>Eukaryota</taxon>
        <taxon>Fungi</taxon>
        <taxon>Dikarya</taxon>
        <taxon>Basidiomycota</taxon>
        <taxon>Agaricomycotina</taxon>
        <taxon>Agaricomycetes</taxon>
        <taxon>Agaricomycetidae</taxon>
        <taxon>Agaricales</taxon>
        <taxon>Marasmiineae</taxon>
        <taxon>Physalacriaceae</taxon>
        <taxon>Armillaria</taxon>
    </lineage>
</organism>
<evidence type="ECO:0000313" key="3">
    <source>
        <dbReference type="Proteomes" id="UP000218334"/>
    </source>
</evidence>
<protein>
    <submittedName>
        <fullName evidence="2">Uncharacterized protein</fullName>
    </submittedName>
</protein>
<sequence>MVVSIGNPQHCCRAYSSVCSERQLACRYESPGTLLGCRNGRFQDYGRIACASQPIKRRRRRFEDQHTPHFMGPDVEPSVLNTAIGPSNVSNHV</sequence>
<dbReference type="AlphaFoldDB" id="A0A2H3BNK1"/>
<reference evidence="3" key="1">
    <citation type="journal article" date="2017" name="Nat. Ecol. Evol.">
        <title>Genome expansion and lineage-specific genetic innovations in the forest pathogenic fungi Armillaria.</title>
        <authorList>
            <person name="Sipos G."/>
            <person name="Prasanna A.N."/>
            <person name="Walter M.C."/>
            <person name="O'Connor E."/>
            <person name="Balint B."/>
            <person name="Krizsan K."/>
            <person name="Kiss B."/>
            <person name="Hess J."/>
            <person name="Varga T."/>
            <person name="Slot J."/>
            <person name="Riley R."/>
            <person name="Boka B."/>
            <person name="Rigling D."/>
            <person name="Barry K."/>
            <person name="Lee J."/>
            <person name="Mihaltcheva S."/>
            <person name="LaButti K."/>
            <person name="Lipzen A."/>
            <person name="Waldron R."/>
            <person name="Moloney N.M."/>
            <person name="Sperisen C."/>
            <person name="Kredics L."/>
            <person name="Vagvoelgyi C."/>
            <person name="Patrignani A."/>
            <person name="Fitzpatrick D."/>
            <person name="Nagy I."/>
            <person name="Doyle S."/>
            <person name="Anderson J.B."/>
            <person name="Grigoriev I.V."/>
            <person name="Gueldener U."/>
            <person name="Muensterkoetter M."/>
            <person name="Nagy L.G."/>
        </authorList>
    </citation>
    <scope>NUCLEOTIDE SEQUENCE [LARGE SCALE GENOMIC DNA]</scope>
    <source>
        <strain evidence="3">28-4</strain>
    </source>
</reference>